<name>A0A9W4NQR5_9EURO</name>
<protein>
    <submittedName>
        <fullName evidence="2">Uncharacterized protein</fullName>
    </submittedName>
</protein>
<sequence>MILRQKSLSPSLSQTQLEDQSQHNQASNDGTKSTPIFPTHSDSTSSFSWPPKPFLLLLDEADTLVFIDPAPESVRAGLSQSTSVAPHNIHSERLLATDSTYFRRLFTPAYQAKVRKQRGMSDNLPVGIKYVLDLTPPLLDDEALILLTELSCPSSVREWASKKKLWNLPRSCVGGFDETEAVASGSNQETHQFEECCDHCSIEHGSSESFDAIDPKIKDVNSKQLPLEYSSQRHREGIEHILHVLMGLNPTLDTPCKLWTFFGLAKFFDVATVPAVSGHIISWFYELNNIRFMEVHPEVVYRVACGTKSARLCREAFVALVADAALLYLLRMTGFTPVKCMTKLTKNPAYDVLDDSELQRIEYASKSFGDFVLRCFSGLAGSKMAWLRHVVPFQALNRHLALHPEDGGIVNPIINTFKDYIRDRIYGAFFNGRDTNRALHADPSGEKFSDLYYRYLSRESPDNKFLLQRLIGRDFWQSLIWLDLSEDSTARTNSHTTIAAICDGCLAFAGDKDATIRHVSNDEILEACLVFNQLSLERLQLRYTQESEAVRLAGERRVMEMTINIRQAQPDTEEGPPSYDGPVWNPTPASAPSPLATVTAPIPPNIPDYLFDIEVFRRDASEFIGHYANAMLKSDSTTTSDKITDTLSCLTNNEYQYLPLWADGNDDGTGGVFSDLVVPTTEPFDFPGPGAEMYTGNATSSGSLIKVDHPSPASTIRAASRHATYDHCSDMTSFDSCALTQGSECPEYPTEVQPLTPLRGFQYGQFEASMDLEPAMEDESETQTDSALMDMELTSTADLLGDIEMGHIDQDMVDFEFL</sequence>
<organism evidence="2 3">
    <name type="scientific">Penicillium salamii</name>
    <dbReference type="NCBI Taxonomy" id="1612424"/>
    <lineage>
        <taxon>Eukaryota</taxon>
        <taxon>Fungi</taxon>
        <taxon>Dikarya</taxon>
        <taxon>Ascomycota</taxon>
        <taxon>Pezizomycotina</taxon>
        <taxon>Eurotiomycetes</taxon>
        <taxon>Eurotiomycetidae</taxon>
        <taxon>Eurotiales</taxon>
        <taxon>Aspergillaceae</taxon>
        <taxon>Penicillium</taxon>
    </lineage>
</organism>
<dbReference type="Proteomes" id="UP001152646">
    <property type="component" value="Unassembled WGS sequence"/>
</dbReference>
<comment type="caution">
    <text evidence="2">The sequence shown here is derived from an EMBL/GenBank/DDBJ whole genome shotgun (WGS) entry which is preliminary data.</text>
</comment>
<reference evidence="2" key="1">
    <citation type="submission" date="2021-07" db="EMBL/GenBank/DDBJ databases">
        <authorList>
            <person name="Branca A.L. A."/>
        </authorList>
    </citation>
    <scope>NUCLEOTIDE SEQUENCE</scope>
</reference>
<evidence type="ECO:0000313" key="2">
    <source>
        <dbReference type="EMBL" id="CAG8395696.1"/>
    </source>
</evidence>
<evidence type="ECO:0000313" key="3">
    <source>
        <dbReference type="Proteomes" id="UP001152646"/>
    </source>
</evidence>
<evidence type="ECO:0000256" key="1">
    <source>
        <dbReference type="SAM" id="MobiDB-lite"/>
    </source>
</evidence>
<gene>
    <name evidence="2" type="ORF">PSALAMII_LOCUS7556</name>
</gene>
<dbReference type="OrthoDB" id="5371510at2759"/>
<feature type="region of interest" description="Disordered" evidence="1">
    <location>
        <begin position="1"/>
        <end position="47"/>
    </location>
</feature>
<dbReference type="AlphaFoldDB" id="A0A9W4NQR5"/>
<proteinExistence type="predicted"/>
<accession>A0A9W4NQR5</accession>
<dbReference type="EMBL" id="CAJVPA010000199">
    <property type="protein sequence ID" value="CAG8395696.1"/>
    <property type="molecule type" value="Genomic_DNA"/>
</dbReference>